<proteinExistence type="predicted"/>
<dbReference type="Proteomes" id="UP000242792">
    <property type="component" value="Chromosome"/>
</dbReference>
<dbReference type="EMBL" id="CP020121">
    <property type="protein sequence ID" value="AQZ99616.1"/>
    <property type="molecule type" value="Genomic_DNA"/>
</dbReference>
<dbReference type="AlphaFoldDB" id="A0A1V0BI57"/>
<sequence>MKNQELQALAAMKTEVSAMTLPCILKRLQREKALVEDELNQMPADSWFNVRGRELMNREQELFTTLRVLEGLAAAPMQVTQITEPAN</sequence>
<dbReference type="KEGG" id="cke:B5M06_16550"/>
<evidence type="ECO:0000313" key="2">
    <source>
        <dbReference type="Proteomes" id="UP000242792"/>
    </source>
</evidence>
<evidence type="ECO:0000313" key="1">
    <source>
        <dbReference type="EMBL" id="AQZ99616.1"/>
    </source>
</evidence>
<accession>A0A1V0BI57</accession>
<dbReference type="OrthoDB" id="9999016at2"/>
<name>A0A1V0BI57_9BURK</name>
<gene>
    <name evidence="1" type="ORF">B5M06_16550</name>
</gene>
<organism evidence="1 2">
    <name type="scientific">Comamonas kerstersii</name>
    <dbReference type="NCBI Taxonomy" id="225992"/>
    <lineage>
        <taxon>Bacteria</taxon>
        <taxon>Pseudomonadati</taxon>
        <taxon>Pseudomonadota</taxon>
        <taxon>Betaproteobacteria</taxon>
        <taxon>Burkholderiales</taxon>
        <taxon>Comamonadaceae</taxon>
        <taxon>Comamonas</taxon>
    </lineage>
</organism>
<protein>
    <submittedName>
        <fullName evidence="1">Uncharacterized protein</fullName>
    </submittedName>
</protein>
<reference evidence="1 2" key="1">
    <citation type="submission" date="2017-03" db="EMBL/GenBank/DDBJ databases">
        <title>Rapid Whole Genome Sequencing of Comamonas kerstersii Causing Continuous ambulatory Peritoneal Dialysis-Associated Peritonitis.</title>
        <authorList>
            <person name="Zheng B."/>
        </authorList>
    </citation>
    <scope>NUCLEOTIDE SEQUENCE [LARGE SCALE GENOMIC DNA]</scope>
    <source>
        <strain evidence="1 2">8943</strain>
    </source>
</reference>